<organism evidence="12 13">
    <name type="scientific">Sarocladium strictum</name>
    <name type="common">Black bundle disease fungus</name>
    <name type="synonym">Acremonium strictum</name>
    <dbReference type="NCBI Taxonomy" id="5046"/>
    <lineage>
        <taxon>Eukaryota</taxon>
        <taxon>Fungi</taxon>
        <taxon>Dikarya</taxon>
        <taxon>Ascomycota</taxon>
        <taxon>Pezizomycotina</taxon>
        <taxon>Sordariomycetes</taxon>
        <taxon>Hypocreomycetidae</taxon>
        <taxon>Hypocreales</taxon>
        <taxon>Sarocladiaceae</taxon>
        <taxon>Sarocladium</taxon>
    </lineage>
</organism>
<dbReference type="Pfam" id="PF09811">
    <property type="entry name" value="Yae1_N"/>
    <property type="match status" value="1"/>
</dbReference>
<evidence type="ECO:0000256" key="6">
    <source>
        <dbReference type="ARBA" id="ARBA00017286"/>
    </source>
</evidence>
<evidence type="ECO:0000259" key="11">
    <source>
        <dbReference type="Pfam" id="PF09811"/>
    </source>
</evidence>
<gene>
    <name evidence="12" type="ORF">NLU13_4156</name>
</gene>
<comment type="subcellular location">
    <subcellularLocation>
        <location evidence="3">Cytoplasm</location>
    </subcellularLocation>
    <subcellularLocation>
        <location evidence="2">Nucleus</location>
    </subcellularLocation>
</comment>
<evidence type="ECO:0000256" key="7">
    <source>
        <dbReference type="ARBA" id="ARBA00018400"/>
    </source>
</evidence>
<reference evidence="12" key="1">
    <citation type="submission" date="2022-10" db="EMBL/GenBank/DDBJ databases">
        <title>Determination and structural analysis of whole genome sequence of Sarocladium strictum F4-1.</title>
        <authorList>
            <person name="Hu L."/>
            <person name="Jiang Y."/>
        </authorList>
    </citation>
    <scope>NUCLEOTIDE SEQUENCE</scope>
    <source>
        <strain evidence="12">F4-1</strain>
    </source>
</reference>
<evidence type="ECO:0000256" key="10">
    <source>
        <dbReference type="SAM" id="MobiDB-lite"/>
    </source>
</evidence>
<dbReference type="GO" id="GO:0005737">
    <property type="term" value="C:cytoplasm"/>
    <property type="evidence" value="ECO:0007669"/>
    <property type="project" value="UniProtKB-SubCell"/>
</dbReference>
<comment type="similarity">
    <text evidence="4">Belongs to the YAE1 family.</text>
</comment>
<evidence type="ECO:0000256" key="1">
    <source>
        <dbReference type="ARBA" id="ARBA00003836"/>
    </source>
</evidence>
<evidence type="ECO:0000313" key="13">
    <source>
        <dbReference type="Proteomes" id="UP001175261"/>
    </source>
</evidence>
<comment type="caution">
    <text evidence="12">The sequence shown here is derived from an EMBL/GenBank/DDBJ whole genome shotgun (WGS) entry which is preliminary data.</text>
</comment>
<feature type="domain" description="Essential protein Yae1 N-terminal" evidence="11">
    <location>
        <begin position="73"/>
        <end position="111"/>
    </location>
</feature>
<dbReference type="AlphaFoldDB" id="A0AA39GIZ5"/>
<dbReference type="PANTHER" id="PTHR18829:SF0">
    <property type="entry name" value="PROTEIN YAE1 HOMOLOG"/>
    <property type="match status" value="1"/>
</dbReference>
<comment type="subunit">
    <text evidence="5">May form a complex with LTO1.</text>
</comment>
<dbReference type="Proteomes" id="UP001175261">
    <property type="component" value="Unassembled WGS sequence"/>
</dbReference>
<accession>A0AA39GIZ5</accession>
<dbReference type="GO" id="GO:0005634">
    <property type="term" value="C:nucleus"/>
    <property type="evidence" value="ECO:0007669"/>
    <property type="project" value="UniProtKB-SubCell"/>
</dbReference>
<feature type="region of interest" description="Disordered" evidence="10">
    <location>
        <begin position="28"/>
        <end position="61"/>
    </location>
</feature>
<evidence type="ECO:0000256" key="9">
    <source>
        <dbReference type="ARBA" id="ARBA00023242"/>
    </source>
</evidence>
<feature type="region of interest" description="Disordered" evidence="10">
    <location>
        <begin position="209"/>
        <end position="239"/>
    </location>
</feature>
<sequence>MHFQPVENGSAETHAEEGHVIAVAMDQPTSHHDPLDDVFGTDSPDEHGQILDSSRMDHPSDMRRLETEHTTAGYREGLTAAKASSVQAGFDEGFSLGASLGQAVGQVLGTLEGILEAVRTTQSEAASSTEALLTEAREDLNVERLFAPEYWAPDGNWKYEVSAREGKGDAEVLFDDVAAQHPLIKRWIGVVDGLVETWKIDRAVLEDDDEPRVDAAGPETTIGPVATSTTTAPKQALEW</sequence>
<keyword evidence="8" id="KW-0963">Cytoplasm</keyword>
<keyword evidence="9" id="KW-0539">Nucleus</keyword>
<evidence type="ECO:0000256" key="2">
    <source>
        <dbReference type="ARBA" id="ARBA00004123"/>
    </source>
</evidence>
<dbReference type="EMBL" id="JAPDFR010000003">
    <property type="protein sequence ID" value="KAK0387911.1"/>
    <property type="molecule type" value="Genomic_DNA"/>
</dbReference>
<evidence type="ECO:0000256" key="5">
    <source>
        <dbReference type="ARBA" id="ARBA00011427"/>
    </source>
</evidence>
<dbReference type="PANTHER" id="PTHR18829">
    <property type="entry name" value="PROTEIN YAE1 HOMOLOG"/>
    <property type="match status" value="1"/>
</dbReference>
<keyword evidence="13" id="KW-1185">Reference proteome</keyword>
<proteinExistence type="inferred from homology"/>
<evidence type="ECO:0000256" key="8">
    <source>
        <dbReference type="ARBA" id="ARBA00022490"/>
    </source>
</evidence>
<protein>
    <recommendedName>
        <fullName evidence="7">Protein YAE1</fullName>
    </recommendedName>
    <alternativeName>
        <fullName evidence="6">Protein yae1</fullName>
    </alternativeName>
</protein>
<evidence type="ECO:0000256" key="3">
    <source>
        <dbReference type="ARBA" id="ARBA00004496"/>
    </source>
</evidence>
<evidence type="ECO:0000313" key="12">
    <source>
        <dbReference type="EMBL" id="KAK0387911.1"/>
    </source>
</evidence>
<evidence type="ECO:0000256" key="4">
    <source>
        <dbReference type="ARBA" id="ARBA00007096"/>
    </source>
</evidence>
<dbReference type="InterPro" id="IPR038881">
    <property type="entry name" value="Yae1-like"/>
</dbReference>
<dbReference type="InterPro" id="IPR019191">
    <property type="entry name" value="Essential_protein_Yae1_N"/>
</dbReference>
<feature type="compositionally biased region" description="Basic and acidic residues" evidence="10">
    <location>
        <begin position="44"/>
        <end position="61"/>
    </location>
</feature>
<comment type="function">
    <text evidence="1">The complex LTO1:YAE1 may function as a target specific adapter that probably recruits apo-RPLI1 to the cytosolic iron-sulfur protein assembly (CIA) complex machinery. May be required for biogenesis of the large ribosomal subunit and initiation of translation.</text>
</comment>
<name>A0AA39GIZ5_SARSR</name>